<evidence type="ECO:0000313" key="4">
    <source>
        <dbReference type="Proteomes" id="UP000029493"/>
    </source>
</evidence>
<evidence type="ECO:0008006" key="5">
    <source>
        <dbReference type="Google" id="ProtNLM"/>
    </source>
</evidence>
<dbReference type="KEGG" id="psw:LK03_13490"/>
<accession>A0A089WLS7</accession>
<evidence type="ECO:0000256" key="1">
    <source>
        <dbReference type="SAM" id="MobiDB-lite"/>
    </source>
</evidence>
<evidence type="ECO:0000256" key="2">
    <source>
        <dbReference type="SAM" id="SignalP"/>
    </source>
</evidence>
<dbReference type="OrthoDB" id="9819139at2"/>
<evidence type="ECO:0000313" key="3">
    <source>
        <dbReference type="EMBL" id="AIR90245.1"/>
    </source>
</evidence>
<feature type="chain" id="PRO_5001850995" description="Lipoprotein" evidence="2">
    <location>
        <begin position="19"/>
        <end position="292"/>
    </location>
</feature>
<name>A0A089WLS7_9PSED</name>
<dbReference type="Proteomes" id="UP000029493">
    <property type="component" value="Chromosome"/>
</dbReference>
<protein>
    <recommendedName>
        <fullName evidence="5">Lipoprotein</fullName>
    </recommendedName>
</protein>
<feature type="region of interest" description="Disordered" evidence="1">
    <location>
        <begin position="22"/>
        <end position="48"/>
    </location>
</feature>
<organism evidence="3 4">
    <name type="scientific">Pseudomonas cremoricolorata</name>
    <dbReference type="NCBI Taxonomy" id="157783"/>
    <lineage>
        <taxon>Bacteria</taxon>
        <taxon>Pseudomonadati</taxon>
        <taxon>Pseudomonadota</taxon>
        <taxon>Gammaproteobacteria</taxon>
        <taxon>Pseudomonadales</taxon>
        <taxon>Pseudomonadaceae</taxon>
        <taxon>Pseudomonas</taxon>
    </lineage>
</organism>
<dbReference type="EMBL" id="CP009455">
    <property type="protein sequence ID" value="AIR90245.1"/>
    <property type="molecule type" value="Genomic_DNA"/>
</dbReference>
<gene>
    <name evidence="3" type="ORF">LK03_13490</name>
</gene>
<reference evidence="3 4" key="1">
    <citation type="submission" date="2014-09" db="EMBL/GenBank/DDBJ databases">
        <authorList>
            <person name="Chan K.-G."/>
        </authorList>
    </citation>
    <scope>NUCLEOTIDE SEQUENCE [LARGE SCALE GENOMIC DNA]</scope>
    <source>
        <strain evidence="3 4">ND07</strain>
    </source>
</reference>
<proteinExistence type="predicted"/>
<keyword evidence="2" id="KW-0732">Signal</keyword>
<feature type="signal peptide" evidence="2">
    <location>
        <begin position="1"/>
        <end position="18"/>
    </location>
</feature>
<dbReference type="AlphaFoldDB" id="A0A089WLS7"/>
<keyword evidence="4" id="KW-1185">Reference proteome</keyword>
<dbReference type="STRING" id="157783.LK03_13490"/>
<dbReference type="RefSeq" id="WP_038412855.1">
    <property type="nucleotide sequence ID" value="NZ_CP009455.1"/>
</dbReference>
<sequence>MTPKTLLALSLLPLAADAGWSQNQLNDPSQPGPITFYTQPASPTRGHGPGLELMVIDSHDGEPAALLNFADGGPDSCQGEQGTACTAKVRFDQGATTELKVLGNADGKLVPADMGAFTGALLHARSLTVEVAFSGKPVHYRFDLPPLNIEQSRPATVTIIGFDLGRAYPDKKPALNKGKSANGSTCYDGKNVANALAGNTAAAVTLCFYKDVLYSALVTPGSERSYNAAYSYFSERFGEPPADSPVLFWPDVDTRMNRTQTQVIAFISEDGTFDSPFIITDRRWSLLAPPVK</sequence>